<evidence type="ECO:0000313" key="4">
    <source>
        <dbReference type="EMBL" id="MPM36934.1"/>
    </source>
</evidence>
<dbReference type="EMBL" id="VSSQ01007774">
    <property type="protein sequence ID" value="MPM36934.1"/>
    <property type="molecule type" value="Genomic_DNA"/>
</dbReference>
<keyword evidence="4" id="KW-0378">Hydrolase</keyword>
<dbReference type="SUPFAM" id="SSF63411">
    <property type="entry name" value="LuxS/MPP-like metallohydrolase"/>
    <property type="match status" value="2"/>
</dbReference>
<dbReference type="EC" id="3.4.24.-" evidence="4"/>
<dbReference type="Gene3D" id="3.30.830.10">
    <property type="entry name" value="Metalloenzyme, LuxS/M16 peptidase-like"/>
    <property type="match status" value="2"/>
</dbReference>
<dbReference type="Pfam" id="PF00675">
    <property type="entry name" value="Peptidase_M16"/>
    <property type="match status" value="1"/>
</dbReference>
<proteinExistence type="inferred from homology"/>
<feature type="domain" description="Peptidase M16 C-terminal" evidence="3">
    <location>
        <begin position="167"/>
        <end position="339"/>
    </location>
</feature>
<accession>A0A644ZGF6</accession>
<evidence type="ECO:0000259" key="3">
    <source>
        <dbReference type="Pfam" id="PF05193"/>
    </source>
</evidence>
<dbReference type="FunFam" id="3.30.830.10:FF:000008">
    <property type="entry name" value="Mitochondrial-processing peptidase subunit beta"/>
    <property type="match status" value="1"/>
</dbReference>
<evidence type="ECO:0000256" key="1">
    <source>
        <dbReference type="ARBA" id="ARBA00007261"/>
    </source>
</evidence>
<dbReference type="InterPro" id="IPR011249">
    <property type="entry name" value="Metalloenz_LuxS/M16"/>
</dbReference>
<comment type="caution">
    <text evidence="4">The sequence shown here is derived from an EMBL/GenBank/DDBJ whole genome shotgun (WGS) entry which is preliminary data.</text>
</comment>
<dbReference type="InterPro" id="IPR001431">
    <property type="entry name" value="Pept_M16_Zn_BS"/>
</dbReference>
<gene>
    <name evidence="4" type="ORF">SDC9_83538</name>
</gene>
<dbReference type="AlphaFoldDB" id="A0A644ZGF6"/>
<dbReference type="Pfam" id="PF05193">
    <property type="entry name" value="Peptidase_M16_C"/>
    <property type="match status" value="1"/>
</dbReference>
<dbReference type="PROSITE" id="PS00143">
    <property type="entry name" value="INSULINASE"/>
    <property type="match status" value="1"/>
</dbReference>
<dbReference type="InterPro" id="IPR050361">
    <property type="entry name" value="MPP/UQCRC_Complex"/>
</dbReference>
<dbReference type="PANTHER" id="PTHR11851">
    <property type="entry name" value="METALLOPROTEASE"/>
    <property type="match status" value="1"/>
</dbReference>
<evidence type="ECO:0000259" key="2">
    <source>
        <dbReference type="Pfam" id="PF00675"/>
    </source>
</evidence>
<dbReference type="InterPro" id="IPR011765">
    <property type="entry name" value="Pept_M16_N"/>
</dbReference>
<keyword evidence="4" id="KW-0645">Protease</keyword>
<organism evidence="4">
    <name type="scientific">bioreactor metagenome</name>
    <dbReference type="NCBI Taxonomy" id="1076179"/>
    <lineage>
        <taxon>unclassified sequences</taxon>
        <taxon>metagenomes</taxon>
        <taxon>ecological metagenomes</taxon>
    </lineage>
</organism>
<protein>
    <submittedName>
        <fullName evidence="4">Putative zinc protease</fullName>
        <ecNumber evidence="4">3.4.24.-</ecNumber>
    </submittedName>
</protein>
<name>A0A644ZGF6_9ZZZZ</name>
<dbReference type="GO" id="GO:0004222">
    <property type="term" value="F:metalloendopeptidase activity"/>
    <property type="evidence" value="ECO:0007669"/>
    <property type="project" value="InterPro"/>
</dbReference>
<dbReference type="GO" id="GO:0006508">
    <property type="term" value="P:proteolysis"/>
    <property type="evidence" value="ECO:0007669"/>
    <property type="project" value="UniProtKB-KW"/>
</dbReference>
<sequence>MYIRHNLNNGVRIVAEEIKYVNSVSLGIWVKTGSRNETISNNGVSHFIEHMLFKGTKTRNAKEIASAIDKIGGQLNAFTAKECTCFYAKVLDTHFDIALDILSDMFFNSAFSEKEIEKEKGVVLEEISMYEDSPEDLVHDIFTQSVWSDNPLGMPILGTEDTLKGLGRNDIINYFDKNYTPENLVISVVGNFQEKYVIQQIERVFSGYNPARAARENAPKPIFAPKHNHKKKDTEQAHLCMGFNGIELGNKYTYPLLVMNNIFGGAMSSRLFQKIREEKGLAYSVFSYPSSYTDCGILSIYAGMKPNQLDYVIELIQEEIKEIKRNGITEDELYDSKEQIKGSYILGLESTSGRMISIGKSELLLDKIYSPKEITDFIDAVTMDDINHVIDLIFNTDEMGVAIIGPNKNNTVRQGR</sequence>
<dbReference type="InterPro" id="IPR007863">
    <property type="entry name" value="Peptidase_M16_C"/>
</dbReference>
<comment type="similarity">
    <text evidence="1">Belongs to the peptidase M16 family.</text>
</comment>
<dbReference type="PANTHER" id="PTHR11851:SF49">
    <property type="entry name" value="MITOCHONDRIAL-PROCESSING PEPTIDASE SUBUNIT ALPHA"/>
    <property type="match status" value="1"/>
</dbReference>
<reference evidence="4" key="1">
    <citation type="submission" date="2019-08" db="EMBL/GenBank/DDBJ databases">
        <authorList>
            <person name="Kucharzyk K."/>
            <person name="Murdoch R.W."/>
            <person name="Higgins S."/>
            <person name="Loffler F."/>
        </authorList>
    </citation>
    <scope>NUCLEOTIDE SEQUENCE</scope>
</reference>
<dbReference type="GO" id="GO:0046872">
    <property type="term" value="F:metal ion binding"/>
    <property type="evidence" value="ECO:0007669"/>
    <property type="project" value="InterPro"/>
</dbReference>
<feature type="domain" description="Peptidase M16 N-terminal" evidence="2">
    <location>
        <begin position="12"/>
        <end position="159"/>
    </location>
</feature>